<gene>
    <name evidence="2" type="ORF">AVDCRST_MAG87-3610</name>
</gene>
<name>A0A6J4VRS1_9BACT</name>
<reference evidence="2" key="1">
    <citation type="submission" date="2020-02" db="EMBL/GenBank/DDBJ databases">
        <authorList>
            <person name="Meier V. D."/>
        </authorList>
    </citation>
    <scope>NUCLEOTIDE SEQUENCE</scope>
    <source>
        <strain evidence="2">AVDCRST_MAG87</strain>
    </source>
</reference>
<evidence type="ECO:0000313" key="2">
    <source>
        <dbReference type="EMBL" id="CAA9583092.1"/>
    </source>
</evidence>
<feature type="compositionally biased region" description="Basic and acidic residues" evidence="1">
    <location>
        <begin position="38"/>
        <end position="47"/>
    </location>
</feature>
<protein>
    <submittedName>
        <fullName evidence="2">Uncharacterized protein</fullName>
    </submittedName>
</protein>
<sequence length="57" mass="6717">DEPLARRTCRGSTMCRIRAGRQRRHAARLFDLGVSREMRDGDRDPWRRPTSGQDRCM</sequence>
<accession>A0A6J4VRS1</accession>
<evidence type="ECO:0000256" key="1">
    <source>
        <dbReference type="SAM" id="MobiDB-lite"/>
    </source>
</evidence>
<proteinExistence type="predicted"/>
<feature type="non-terminal residue" evidence="2">
    <location>
        <position position="1"/>
    </location>
</feature>
<organism evidence="2">
    <name type="scientific">uncultured Thermomicrobiales bacterium</name>
    <dbReference type="NCBI Taxonomy" id="1645740"/>
    <lineage>
        <taxon>Bacteria</taxon>
        <taxon>Pseudomonadati</taxon>
        <taxon>Thermomicrobiota</taxon>
        <taxon>Thermomicrobia</taxon>
        <taxon>Thermomicrobiales</taxon>
        <taxon>environmental samples</taxon>
    </lineage>
</organism>
<dbReference type="EMBL" id="CADCWJ010000795">
    <property type="protein sequence ID" value="CAA9583092.1"/>
    <property type="molecule type" value="Genomic_DNA"/>
</dbReference>
<dbReference type="AlphaFoldDB" id="A0A6J4VRS1"/>
<feature type="region of interest" description="Disordered" evidence="1">
    <location>
        <begin position="38"/>
        <end position="57"/>
    </location>
</feature>
<feature type="non-terminal residue" evidence="2">
    <location>
        <position position="57"/>
    </location>
</feature>